<evidence type="ECO:0008006" key="5">
    <source>
        <dbReference type="Google" id="ProtNLM"/>
    </source>
</evidence>
<protein>
    <recommendedName>
        <fullName evidence="5">WD40 repeat domain-containing protein</fullName>
    </recommendedName>
</protein>
<feature type="region of interest" description="Disordered" evidence="1">
    <location>
        <begin position="363"/>
        <end position="391"/>
    </location>
</feature>
<proteinExistence type="predicted"/>
<feature type="transmembrane region" description="Helical" evidence="2">
    <location>
        <begin position="39"/>
        <end position="59"/>
    </location>
</feature>
<dbReference type="EMBL" id="BAABAH010000002">
    <property type="protein sequence ID" value="GAA3807389.1"/>
    <property type="molecule type" value="Genomic_DNA"/>
</dbReference>
<comment type="caution">
    <text evidence="3">The sequence shown here is derived from an EMBL/GenBank/DDBJ whole genome shotgun (WGS) entry which is preliminary data.</text>
</comment>
<keyword evidence="2" id="KW-1133">Transmembrane helix</keyword>
<evidence type="ECO:0000313" key="4">
    <source>
        <dbReference type="Proteomes" id="UP001501821"/>
    </source>
</evidence>
<name>A0ABP7I2V8_9ACTN</name>
<accession>A0ABP7I2V8</accession>
<evidence type="ECO:0000256" key="2">
    <source>
        <dbReference type="SAM" id="Phobius"/>
    </source>
</evidence>
<keyword evidence="2" id="KW-0472">Membrane</keyword>
<dbReference type="SUPFAM" id="SSF50969">
    <property type="entry name" value="YVTN repeat-like/Quinoprotein amine dehydrogenase"/>
    <property type="match status" value="1"/>
</dbReference>
<dbReference type="InterPro" id="IPR011044">
    <property type="entry name" value="Quino_amine_DH_bsu"/>
</dbReference>
<gene>
    <name evidence="3" type="ORF">GCM10022242_07980</name>
</gene>
<reference evidence="4" key="1">
    <citation type="journal article" date="2019" name="Int. J. Syst. Evol. Microbiol.">
        <title>The Global Catalogue of Microorganisms (GCM) 10K type strain sequencing project: providing services to taxonomists for standard genome sequencing and annotation.</title>
        <authorList>
            <consortium name="The Broad Institute Genomics Platform"/>
            <consortium name="The Broad Institute Genome Sequencing Center for Infectious Disease"/>
            <person name="Wu L."/>
            <person name="Ma J."/>
        </authorList>
    </citation>
    <scope>NUCLEOTIDE SEQUENCE [LARGE SCALE GENOMIC DNA]</scope>
    <source>
        <strain evidence="4">JCM 16953</strain>
    </source>
</reference>
<dbReference type="Proteomes" id="UP001501821">
    <property type="component" value="Unassembled WGS sequence"/>
</dbReference>
<keyword evidence="4" id="KW-1185">Reference proteome</keyword>
<keyword evidence="2" id="KW-0812">Transmembrane</keyword>
<sequence length="391" mass="40056">MTERLNDLLVEEADGLDVPAPPAGAILHRARGLRRRRQGLVGIAAAAAAVVAIGGVAALTGGDSGTAADPAATTGSAPTFTVGTTLYFGDGHTAEIDDKAVKSIYYTSAGVLVRHGNNSWSDGGGPQRFSLVSPDGTVHPLGLVTEETVHATDPAQPYVVYGQNVDGTLQLVVYDVTADREAARVDVGDTKGNWFPVALDGDTAYVQDGYDGDTYAVQWRTGDVGPSDLSSIWEVAGGHATSASAGHLEVTDLATGKTLLDVAANGSLDLSPDGRFAIVVDEDAGMSGKPTPSDVYDVATGSHVSVPGAAYDWGWTADGDLFKVAGGKLTTCDSVTGDCATTDVDVPDSDGAQNEPACPVRIGKHGEASTGDCEPAPDPAEVRLGGRVYES</sequence>
<dbReference type="RefSeq" id="WP_344772524.1">
    <property type="nucleotide sequence ID" value="NZ_BAABAH010000002.1"/>
</dbReference>
<evidence type="ECO:0000256" key="1">
    <source>
        <dbReference type="SAM" id="MobiDB-lite"/>
    </source>
</evidence>
<organism evidence="3 4">
    <name type="scientific">Nocardioides panacisoli</name>
    <dbReference type="NCBI Taxonomy" id="627624"/>
    <lineage>
        <taxon>Bacteria</taxon>
        <taxon>Bacillati</taxon>
        <taxon>Actinomycetota</taxon>
        <taxon>Actinomycetes</taxon>
        <taxon>Propionibacteriales</taxon>
        <taxon>Nocardioidaceae</taxon>
        <taxon>Nocardioides</taxon>
    </lineage>
</organism>
<evidence type="ECO:0000313" key="3">
    <source>
        <dbReference type="EMBL" id="GAA3807389.1"/>
    </source>
</evidence>